<feature type="chain" id="PRO_5006409494" description="Lipoprotein" evidence="1">
    <location>
        <begin position="22"/>
        <end position="416"/>
    </location>
</feature>
<dbReference type="OrthoDB" id="10012305at2"/>
<name>A0A0R1QNX5_9LACO</name>
<dbReference type="EMBL" id="AZEU01000184">
    <property type="protein sequence ID" value="KRL43730.1"/>
    <property type="molecule type" value="Genomic_DNA"/>
</dbReference>
<accession>A0A0R1QNX5</accession>
<dbReference type="PATRIC" id="fig|1423769.4.peg.1684"/>
<protein>
    <recommendedName>
        <fullName evidence="4">Lipoprotein</fullName>
    </recommendedName>
</protein>
<dbReference type="Proteomes" id="UP000051790">
    <property type="component" value="Unassembled WGS sequence"/>
</dbReference>
<gene>
    <name evidence="2" type="ORF">FD01_GL001573</name>
</gene>
<proteinExistence type="predicted"/>
<dbReference type="AlphaFoldDB" id="A0A0R1QNX5"/>
<evidence type="ECO:0000256" key="1">
    <source>
        <dbReference type="SAM" id="SignalP"/>
    </source>
</evidence>
<keyword evidence="1" id="KW-0732">Signal</keyword>
<sequence length="416" mass="45376">MKKTGLIALAVVVSLAGCGQAKTTTVKKATPSAPKQALKATTYTQDGSTVMLSKDGTFVAETKDNDQHTDTMRQGTYQFNHAKTKATLKVTGVTTATYPDQSALDQATAPQQITRKLKGQTLTLTEKTLPTLTLADAKKSATKLSRYDDFYPALTKKYNATYGALQAKTYFASTNTSSDVGSGFLWFKGNHFFWRLQPTHSVDATDRVVFAEGSYIFDAAKSELNLTLTDQSPLYYQPTGLDYDDRQKGYTKSEAGPLGSTVTMTLSQVGDHYQIGCDDPNVGTYVVSGDGTVSYTVAHMEAQFVKAKTITDVFPTADDFLQYIEDGIENGDDADNVDHYGVTTDQTIQVSDDADQTMTDTPVKYVVSYENMAAHHEEHVAVAEDGTSYYAMSLGAYMTDSDRTSEMQQKISDLAN</sequence>
<evidence type="ECO:0000313" key="2">
    <source>
        <dbReference type="EMBL" id="KRL43730.1"/>
    </source>
</evidence>
<dbReference type="RefSeq" id="WP_056964203.1">
    <property type="nucleotide sequence ID" value="NZ_AZEU01000184.1"/>
</dbReference>
<organism evidence="2 3">
    <name type="scientific">Lacticaseibacillus manihotivorans DSM 13343 = JCM 12514</name>
    <dbReference type="NCBI Taxonomy" id="1423769"/>
    <lineage>
        <taxon>Bacteria</taxon>
        <taxon>Bacillati</taxon>
        <taxon>Bacillota</taxon>
        <taxon>Bacilli</taxon>
        <taxon>Lactobacillales</taxon>
        <taxon>Lactobacillaceae</taxon>
        <taxon>Lacticaseibacillus</taxon>
    </lineage>
</organism>
<comment type="caution">
    <text evidence="2">The sequence shown here is derived from an EMBL/GenBank/DDBJ whole genome shotgun (WGS) entry which is preliminary data.</text>
</comment>
<feature type="signal peptide" evidence="1">
    <location>
        <begin position="1"/>
        <end position="21"/>
    </location>
</feature>
<dbReference type="PROSITE" id="PS51257">
    <property type="entry name" value="PROKAR_LIPOPROTEIN"/>
    <property type="match status" value="1"/>
</dbReference>
<reference evidence="2 3" key="1">
    <citation type="journal article" date="2015" name="Genome Announc.">
        <title>Expanding the biotechnology potential of lactobacilli through comparative genomics of 213 strains and associated genera.</title>
        <authorList>
            <person name="Sun Z."/>
            <person name="Harris H.M."/>
            <person name="McCann A."/>
            <person name="Guo C."/>
            <person name="Argimon S."/>
            <person name="Zhang W."/>
            <person name="Yang X."/>
            <person name="Jeffery I.B."/>
            <person name="Cooney J.C."/>
            <person name="Kagawa T.F."/>
            <person name="Liu W."/>
            <person name="Song Y."/>
            <person name="Salvetti E."/>
            <person name="Wrobel A."/>
            <person name="Rasinkangas P."/>
            <person name="Parkhill J."/>
            <person name="Rea M.C."/>
            <person name="O'Sullivan O."/>
            <person name="Ritari J."/>
            <person name="Douillard F.P."/>
            <person name="Paul Ross R."/>
            <person name="Yang R."/>
            <person name="Briner A.E."/>
            <person name="Felis G.E."/>
            <person name="de Vos W.M."/>
            <person name="Barrangou R."/>
            <person name="Klaenhammer T.R."/>
            <person name="Caufield P.W."/>
            <person name="Cui Y."/>
            <person name="Zhang H."/>
            <person name="O'Toole P.W."/>
        </authorList>
    </citation>
    <scope>NUCLEOTIDE SEQUENCE [LARGE SCALE GENOMIC DNA]</scope>
    <source>
        <strain evidence="2 3">DSM 13343</strain>
    </source>
</reference>
<evidence type="ECO:0000313" key="3">
    <source>
        <dbReference type="Proteomes" id="UP000051790"/>
    </source>
</evidence>
<keyword evidence="3" id="KW-1185">Reference proteome</keyword>
<evidence type="ECO:0008006" key="4">
    <source>
        <dbReference type="Google" id="ProtNLM"/>
    </source>
</evidence>